<feature type="region of interest" description="Disordered" evidence="1">
    <location>
        <begin position="151"/>
        <end position="228"/>
    </location>
</feature>
<evidence type="ECO:0000256" key="1">
    <source>
        <dbReference type="SAM" id="MobiDB-lite"/>
    </source>
</evidence>
<dbReference type="EMBL" id="JAGSYN010000140">
    <property type="protein sequence ID" value="KAG7663332.1"/>
    <property type="molecule type" value="Genomic_DNA"/>
</dbReference>
<feature type="compositionally biased region" description="Polar residues" evidence="1">
    <location>
        <begin position="183"/>
        <end position="193"/>
    </location>
</feature>
<dbReference type="OrthoDB" id="4093878at2759"/>
<dbReference type="Proteomes" id="UP000694255">
    <property type="component" value="Unassembled WGS sequence"/>
</dbReference>
<feature type="region of interest" description="Disordered" evidence="1">
    <location>
        <begin position="349"/>
        <end position="405"/>
    </location>
</feature>
<keyword evidence="3" id="KW-1185">Reference proteome</keyword>
<protein>
    <submittedName>
        <fullName evidence="2">Uncharacterized protein</fullName>
    </submittedName>
</protein>
<reference evidence="2 3" key="1">
    <citation type="journal article" date="2021" name="DNA Res.">
        <title>Genome analysis of Candida subhashii reveals its hybrid nature and dual mitochondrial genome conformations.</title>
        <authorList>
            <person name="Mixao V."/>
            <person name="Hegedusova E."/>
            <person name="Saus E."/>
            <person name="Pryszcz L.P."/>
            <person name="Cillingova A."/>
            <person name="Nosek J."/>
            <person name="Gabaldon T."/>
        </authorList>
    </citation>
    <scope>NUCLEOTIDE SEQUENCE [LARGE SCALE GENOMIC DNA]</scope>
    <source>
        <strain evidence="2 3">CBS 10753</strain>
    </source>
</reference>
<dbReference type="CDD" id="cd06503">
    <property type="entry name" value="ATP-synt_Fo_b"/>
    <property type="match status" value="1"/>
</dbReference>
<proteinExistence type="predicted"/>
<name>A0A8J5UMX4_9ASCO</name>
<sequence length="465" mass="54609">MFPFNQYYNTGAPSSQYDLDSLFNLLHQQQYYQQPRVNSKPRIIKKLETEDEFQIQIQKPYGNYNNYEVKVVKSSTPPLVNIIIQSEQDNFKQTFQFNINYIDIENINWQWYRQRNILCLNIPKRIHYVHSNLEDILNCLFNGHDRLPVQQGEASHDRYHADESDFEEEDAYVEDEGVHSPEVNGSQLASEVNEQAEEAHRRAELEAVTEAEEDRKEAEQARREAELEAKRQVEEAKRQAEEVEEAKRQAELEARRQAALEARRQAELEAKRRFEAEAKKQAELAAKKKAELEAQRQAELEAKKKAEIEAKKRQERFVQSERERQQEYDDFIKQQQDFLKHFFGFNLGPVYPRRDSRPNEEIKQQQKNLKKDEDTIKVTPMKQNPKPKVAPKPEQLKRNKTLDNIKSVPVVTKETSDADSIVSRGDTTLSRTAKEDASLAKLHMHPSLEEVEDEEFVMFKKKFGQ</sequence>
<dbReference type="GeneID" id="73469965"/>
<gene>
    <name evidence="2" type="ORF">J8A68_003164</name>
</gene>
<organism evidence="2 3">
    <name type="scientific">[Candida] subhashii</name>
    <dbReference type="NCBI Taxonomy" id="561895"/>
    <lineage>
        <taxon>Eukaryota</taxon>
        <taxon>Fungi</taxon>
        <taxon>Dikarya</taxon>
        <taxon>Ascomycota</taxon>
        <taxon>Saccharomycotina</taxon>
        <taxon>Pichiomycetes</taxon>
        <taxon>Debaryomycetaceae</taxon>
        <taxon>Spathaspora</taxon>
    </lineage>
</organism>
<feature type="compositionally biased region" description="Basic and acidic residues" evidence="1">
    <location>
        <begin position="213"/>
        <end position="228"/>
    </location>
</feature>
<feature type="compositionally biased region" description="Basic and acidic residues" evidence="1">
    <location>
        <begin position="352"/>
        <end position="376"/>
    </location>
</feature>
<feature type="compositionally biased region" description="Basic and acidic residues" evidence="1">
    <location>
        <begin position="154"/>
        <end position="163"/>
    </location>
</feature>
<evidence type="ECO:0000313" key="3">
    <source>
        <dbReference type="Proteomes" id="UP000694255"/>
    </source>
</evidence>
<dbReference type="AlphaFoldDB" id="A0A8J5UMX4"/>
<dbReference type="RefSeq" id="XP_049263564.1">
    <property type="nucleotide sequence ID" value="XM_049406990.1"/>
</dbReference>
<accession>A0A8J5UMX4</accession>
<feature type="compositionally biased region" description="Basic and acidic residues" evidence="1">
    <location>
        <begin position="394"/>
        <end position="403"/>
    </location>
</feature>
<comment type="caution">
    <text evidence="2">The sequence shown here is derived from an EMBL/GenBank/DDBJ whole genome shotgun (WGS) entry which is preliminary data.</text>
</comment>
<evidence type="ECO:0000313" key="2">
    <source>
        <dbReference type="EMBL" id="KAG7663332.1"/>
    </source>
</evidence>
<feature type="compositionally biased region" description="Acidic residues" evidence="1">
    <location>
        <begin position="164"/>
        <end position="175"/>
    </location>
</feature>